<name>A0A0F9BS23_9ZZZZ</name>
<proteinExistence type="predicted"/>
<dbReference type="EMBL" id="LAZR01047839">
    <property type="protein sequence ID" value="KKK93284.1"/>
    <property type="molecule type" value="Genomic_DNA"/>
</dbReference>
<evidence type="ECO:0000313" key="1">
    <source>
        <dbReference type="EMBL" id="KKK93284.1"/>
    </source>
</evidence>
<accession>A0A0F9BS23</accession>
<protein>
    <submittedName>
        <fullName evidence="1">Uncharacterized protein</fullName>
    </submittedName>
</protein>
<dbReference type="AlphaFoldDB" id="A0A0F9BS23"/>
<comment type="caution">
    <text evidence="1">The sequence shown here is derived from an EMBL/GenBank/DDBJ whole genome shotgun (WGS) entry which is preliminary data.</text>
</comment>
<organism evidence="1">
    <name type="scientific">marine sediment metagenome</name>
    <dbReference type="NCBI Taxonomy" id="412755"/>
    <lineage>
        <taxon>unclassified sequences</taxon>
        <taxon>metagenomes</taxon>
        <taxon>ecological metagenomes</taxon>
    </lineage>
</organism>
<reference evidence="1" key="1">
    <citation type="journal article" date="2015" name="Nature">
        <title>Complex archaea that bridge the gap between prokaryotes and eukaryotes.</title>
        <authorList>
            <person name="Spang A."/>
            <person name="Saw J.H."/>
            <person name="Jorgensen S.L."/>
            <person name="Zaremba-Niedzwiedzka K."/>
            <person name="Martijn J."/>
            <person name="Lind A.E."/>
            <person name="van Eijk R."/>
            <person name="Schleper C."/>
            <person name="Guy L."/>
            <person name="Ettema T.J."/>
        </authorList>
    </citation>
    <scope>NUCLEOTIDE SEQUENCE</scope>
</reference>
<gene>
    <name evidence="1" type="ORF">LCGC14_2694410</name>
</gene>
<sequence length="214" mass="21739">MKILNTIVLGLAIFLTAGWLFATPYPGGGVHPIAVSDIADGTDGELITWDSSGVAAVVAVGTSTHVLTSNGAGSAPTFQAASGGGSFILGNTMGNVDIAQATTIYGPMFGSPGASAWATSETQVDVRSPMTFTAKNLHGSVRTAPVAGQTFIFTLREDGSDSTLTCTISNPATTCSDTVNTVSIAQGNKMNMRFVASATSGAAKDMEYSIEGTT</sequence>